<sequence>MTDMRIPPVREMDITRPCAARIYDAFLGGSHNLGCERAFMEDLERELPHIGESYRENRAFVWRSVEYLLAHGVRQFVDLGSGIPTIGHVHEVARRRTRDFRVLYVDNEPLTVAHSKPLLTGEPRAEIIRADCRNPWAVLDSPEAAELLDLDRPVALLMTAVLHFVPDSDDPVALVEAYRDALVPGSHLVISHLTGSHDADEMRVLTARYEETADPLHPREVEWIEKQFGDFEVVPPGTTYLSDWRPEPGRTAAKRPYRLLYGGVARKH</sequence>
<evidence type="ECO:0000313" key="2">
    <source>
        <dbReference type="Proteomes" id="UP000199529"/>
    </source>
</evidence>
<dbReference type="RefSeq" id="WP_093265208.1">
    <property type="nucleotide sequence ID" value="NZ_FNOK01000009.1"/>
</dbReference>
<organism evidence="1 2">
    <name type="scientific">Saccharopolyspora shandongensis</name>
    <dbReference type="NCBI Taxonomy" id="418495"/>
    <lineage>
        <taxon>Bacteria</taxon>
        <taxon>Bacillati</taxon>
        <taxon>Actinomycetota</taxon>
        <taxon>Actinomycetes</taxon>
        <taxon>Pseudonocardiales</taxon>
        <taxon>Pseudonocardiaceae</taxon>
        <taxon>Saccharopolyspora</taxon>
    </lineage>
</organism>
<dbReference type="GO" id="GO:0032259">
    <property type="term" value="P:methylation"/>
    <property type="evidence" value="ECO:0007669"/>
    <property type="project" value="UniProtKB-KW"/>
</dbReference>
<dbReference type="SUPFAM" id="SSF53335">
    <property type="entry name" value="S-adenosyl-L-methionine-dependent methyltransferases"/>
    <property type="match status" value="1"/>
</dbReference>
<dbReference type="PIRSF" id="PIRSF017393">
    <property type="entry name" value="MTase_SAV2177"/>
    <property type="match status" value="1"/>
</dbReference>
<dbReference type="Proteomes" id="UP000199529">
    <property type="component" value="Unassembled WGS sequence"/>
</dbReference>
<dbReference type="InterPro" id="IPR029063">
    <property type="entry name" value="SAM-dependent_MTases_sf"/>
</dbReference>
<evidence type="ECO:0000313" key="1">
    <source>
        <dbReference type="EMBL" id="SDX25611.1"/>
    </source>
</evidence>
<dbReference type="InterPro" id="IPR006764">
    <property type="entry name" value="SAM_dep_MeTrfase_SAV2177_type"/>
</dbReference>
<keyword evidence="2" id="KW-1185">Reference proteome</keyword>
<dbReference type="Gene3D" id="3.40.50.150">
    <property type="entry name" value="Vaccinia Virus protein VP39"/>
    <property type="match status" value="1"/>
</dbReference>
<dbReference type="Pfam" id="PF04672">
    <property type="entry name" value="Methyltransf_19"/>
    <property type="match status" value="1"/>
</dbReference>
<name>A0A1H3A838_9PSEU</name>
<accession>A0A1H3A838</accession>
<protein>
    <submittedName>
        <fullName evidence="1">S-adenosyl methyltransferase</fullName>
    </submittedName>
</protein>
<dbReference type="STRING" id="418495.SAMN05216215_100925"/>
<reference evidence="2" key="1">
    <citation type="submission" date="2016-10" db="EMBL/GenBank/DDBJ databases">
        <authorList>
            <person name="Varghese N."/>
            <person name="Submissions S."/>
        </authorList>
    </citation>
    <scope>NUCLEOTIDE SEQUENCE [LARGE SCALE GENOMIC DNA]</scope>
    <source>
        <strain evidence="2">CGMCC 4.3530</strain>
    </source>
</reference>
<gene>
    <name evidence="1" type="ORF">SAMN05216215_100925</name>
</gene>
<dbReference type="GO" id="GO:0008168">
    <property type="term" value="F:methyltransferase activity"/>
    <property type="evidence" value="ECO:0007669"/>
    <property type="project" value="UniProtKB-KW"/>
</dbReference>
<keyword evidence="1" id="KW-0489">Methyltransferase</keyword>
<dbReference type="EMBL" id="FNOK01000009">
    <property type="protein sequence ID" value="SDX25611.1"/>
    <property type="molecule type" value="Genomic_DNA"/>
</dbReference>
<dbReference type="AlphaFoldDB" id="A0A1H3A838"/>
<proteinExistence type="predicted"/>
<dbReference type="OrthoDB" id="3662571at2"/>
<keyword evidence="1" id="KW-0808">Transferase</keyword>